<feature type="transmembrane region" description="Helical" evidence="1">
    <location>
        <begin position="555"/>
        <end position="574"/>
    </location>
</feature>
<reference evidence="3 4" key="1">
    <citation type="submission" date="2016-11" db="EMBL/GenBank/DDBJ databases">
        <authorList>
            <person name="Jaros S."/>
            <person name="Januszkiewicz K."/>
            <person name="Wedrychowicz H."/>
        </authorList>
    </citation>
    <scope>NUCLEOTIDE SEQUENCE [LARGE SCALE GENOMIC DNA]</scope>
    <source>
        <strain evidence="3 4">DSM 27063</strain>
    </source>
</reference>
<evidence type="ECO:0000313" key="4">
    <source>
        <dbReference type="Proteomes" id="UP000184050"/>
    </source>
</evidence>
<protein>
    <submittedName>
        <fullName evidence="3">Concanavalin A-like lectin/glucanases superfamily protein</fullName>
    </submittedName>
</protein>
<keyword evidence="3" id="KW-0430">Lectin</keyword>
<evidence type="ECO:0000313" key="3">
    <source>
        <dbReference type="EMBL" id="SHI34824.1"/>
    </source>
</evidence>
<dbReference type="PANTHER" id="PTHR35807:SF1">
    <property type="entry name" value="TRANSCRIPTIONAL REGULATOR REDD"/>
    <property type="match status" value="1"/>
</dbReference>
<gene>
    <name evidence="3" type="ORF">SAMN05444280_101175</name>
</gene>
<organism evidence="3 4">
    <name type="scientific">Tangfeifania diversioriginum</name>
    <dbReference type="NCBI Taxonomy" id="1168035"/>
    <lineage>
        <taxon>Bacteria</taxon>
        <taxon>Pseudomonadati</taxon>
        <taxon>Bacteroidota</taxon>
        <taxon>Bacteroidia</taxon>
        <taxon>Marinilabiliales</taxon>
        <taxon>Prolixibacteraceae</taxon>
        <taxon>Tangfeifania</taxon>
    </lineage>
</organism>
<dbReference type="GO" id="GO:0030246">
    <property type="term" value="F:carbohydrate binding"/>
    <property type="evidence" value="ECO:0007669"/>
    <property type="project" value="UniProtKB-KW"/>
</dbReference>
<accession>A0A1M6AE34</accession>
<keyword evidence="2" id="KW-0732">Signal</keyword>
<dbReference type="InterPro" id="IPR051677">
    <property type="entry name" value="AfsR-DnrI-RedD_regulator"/>
</dbReference>
<dbReference type="GO" id="GO:0005975">
    <property type="term" value="P:carbohydrate metabolic process"/>
    <property type="evidence" value="ECO:0007669"/>
    <property type="project" value="UniProtKB-ARBA"/>
</dbReference>
<dbReference type="GO" id="GO:0004553">
    <property type="term" value="F:hydrolase activity, hydrolyzing O-glycosyl compounds"/>
    <property type="evidence" value="ECO:0007669"/>
    <property type="project" value="UniProtKB-ARBA"/>
</dbReference>
<keyword evidence="1" id="KW-1133">Transmembrane helix</keyword>
<proteinExistence type="predicted"/>
<dbReference type="OrthoDB" id="1110630at2"/>
<dbReference type="Pfam" id="PF13385">
    <property type="entry name" value="Laminin_G_3"/>
    <property type="match status" value="1"/>
</dbReference>
<keyword evidence="1" id="KW-0812">Transmembrane</keyword>
<evidence type="ECO:0000256" key="2">
    <source>
        <dbReference type="SAM" id="SignalP"/>
    </source>
</evidence>
<dbReference type="STRING" id="1168035.SAMN05444280_101175"/>
<name>A0A1M6AE34_9BACT</name>
<sequence>MHFRIKYLLWVLAISFLSISPKANAREFTETSFLIAEINGSNVNNQQFWNFIHSNNQTGIEVGLTKNNNEVIIRDSTQKFDIILDQIYSMATNDSSKLIPVFLRYDGDPQLLDSIIQQSAVADYIFHLPRGEAWPSIEYLIQANRRVLFFVTGKIENQSQILHNTENYALKISAGNFIGSSSYDIRNNEINHELFMVDELQDLPTQTPPSSLSRNLVPDYINFLLENWTKFGKRPNFIFVGKDIFNFDFIISQLESFVWVTGTVQVAGKIMDKLYWRSPDVAVTGGRFSFPFRGGEEISISPFAPGYEMSPQNIIVTSEMEIPENYTITATPLQLGDGLVSGFRFDGAISDTINPGTTFTGDNYTFSQDIERGTVLKLPESSSVNLGSPENYGLRNSSFTVGCYVKFNEILDYGDNAILGNYESEYRRGLHLILRSGNPYFGLWANDFSADVKLKPNIWYHLAWRYIIETGEQAIFLNGRNIGSSTGHPPFSGTGDIHLGSALSQGASLRGYIDNLYFWDRPLGSEEISRLALDELILIQDENSQPVFLKSDKQLFIFIFAGLFLLVIIFLLIFRKSRTNNLHSSIKLPDKNDANQINLFGSFKAIDKDGNDITRLFTSKIKELFLFILFGTLKNQSGASVSEINEQLWQSLSAKKVTNNRAVTLNKLRKILAKMDGAKIISSNGFLILEITEPFFCNYEKAFKLCQTTGGMDKQQLETFFMLVKKGRFLKGTNWPWVDEIRGFTGNQVIDNLLKLAAVYKKENKPELIDAIARRILEYDELNEEAIYLQIWTFQQSKNSNLAKFHFESFCTKYRETLGEKYPMDYQQFIRHFQDQLNQD</sequence>
<evidence type="ECO:0000256" key="1">
    <source>
        <dbReference type="SAM" id="Phobius"/>
    </source>
</evidence>
<feature type="chain" id="PRO_5013382312" evidence="2">
    <location>
        <begin position="26"/>
        <end position="840"/>
    </location>
</feature>
<dbReference type="Gene3D" id="2.60.120.200">
    <property type="match status" value="1"/>
</dbReference>
<dbReference type="GO" id="GO:0006355">
    <property type="term" value="P:regulation of DNA-templated transcription"/>
    <property type="evidence" value="ECO:0007669"/>
    <property type="project" value="TreeGrafter"/>
</dbReference>
<dbReference type="Proteomes" id="UP000184050">
    <property type="component" value="Unassembled WGS sequence"/>
</dbReference>
<dbReference type="EMBL" id="FQZE01000001">
    <property type="protein sequence ID" value="SHI34824.1"/>
    <property type="molecule type" value="Genomic_DNA"/>
</dbReference>
<dbReference type="InterPro" id="IPR013320">
    <property type="entry name" value="ConA-like_dom_sf"/>
</dbReference>
<dbReference type="PANTHER" id="PTHR35807">
    <property type="entry name" value="TRANSCRIPTIONAL REGULATOR REDD-RELATED"/>
    <property type="match status" value="1"/>
</dbReference>
<dbReference type="RefSeq" id="WP_073164132.1">
    <property type="nucleotide sequence ID" value="NZ_FQZE01000001.1"/>
</dbReference>
<dbReference type="GO" id="GO:0003677">
    <property type="term" value="F:DNA binding"/>
    <property type="evidence" value="ECO:0007669"/>
    <property type="project" value="TreeGrafter"/>
</dbReference>
<feature type="signal peptide" evidence="2">
    <location>
        <begin position="1"/>
        <end position="25"/>
    </location>
</feature>
<dbReference type="AlphaFoldDB" id="A0A1M6AE34"/>
<keyword evidence="1" id="KW-0472">Membrane</keyword>
<keyword evidence="4" id="KW-1185">Reference proteome</keyword>
<dbReference type="SUPFAM" id="SSF49899">
    <property type="entry name" value="Concanavalin A-like lectins/glucanases"/>
    <property type="match status" value="1"/>
</dbReference>